<dbReference type="OrthoDB" id="4177236at2759"/>
<dbReference type="CDD" id="cd05120">
    <property type="entry name" value="APH_ChoK_like"/>
    <property type="match status" value="1"/>
</dbReference>
<reference evidence="2" key="1">
    <citation type="journal article" date="2020" name="Stud. Mycol.">
        <title>101 Dothideomycetes genomes: a test case for predicting lifestyles and emergence of pathogens.</title>
        <authorList>
            <person name="Haridas S."/>
            <person name="Albert R."/>
            <person name="Binder M."/>
            <person name="Bloem J."/>
            <person name="Labutti K."/>
            <person name="Salamov A."/>
            <person name="Andreopoulos B."/>
            <person name="Baker S."/>
            <person name="Barry K."/>
            <person name="Bills G."/>
            <person name="Bluhm B."/>
            <person name="Cannon C."/>
            <person name="Castanera R."/>
            <person name="Culley D."/>
            <person name="Daum C."/>
            <person name="Ezra D."/>
            <person name="Gonzalez J."/>
            <person name="Henrissat B."/>
            <person name="Kuo A."/>
            <person name="Liang C."/>
            <person name="Lipzen A."/>
            <person name="Lutzoni F."/>
            <person name="Magnuson J."/>
            <person name="Mondo S."/>
            <person name="Nolan M."/>
            <person name="Ohm R."/>
            <person name="Pangilinan J."/>
            <person name="Park H.-J."/>
            <person name="Ramirez L."/>
            <person name="Alfaro M."/>
            <person name="Sun H."/>
            <person name="Tritt A."/>
            <person name="Yoshinaga Y."/>
            <person name="Zwiers L.-H."/>
            <person name="Turgeon B."/>
            <person name="Goodwin S."/>
            <person name="Spatafora J."/>
            <person name="Crous P."/>
            <person name="Grigoriev I."/>
        </authorList>
    </citation>
    <scope>NUCLEOTIDE SEQUENCE</scope>
    <source>
        <strain evidence="2">HMLAC05119</strain>
    </source>
</reference>
<dbReference type="PANTHER" id="PTHR21310:SF48">
    <property type="entry name" value="AMINOGLYCOSIDE PHOSPHOTRANSFERASE DOMAIN-CONTAINING PROTEIN"/>
    <property type="match status" value="1"/>
</dbReference>
<accession>A0A6A5QMF0</accession>
<evidence type="ECO:0000313" key="2">
    <source>
        <dbReference type="EMBL" id="KAF1916629.1"/>
    </source>
</evidence>
<dbReference type="Proteomes" id="UP000800096">
    <property type="component" value="Unassembled WGS sequence"/>
</dbReference>
<organism evidence="2 3">
    <name type="scientific">Ampelomyces quisqualis</name>
    <name type="common">Powdery mildew agent</name>
    <dbReference type="NCBI Taxonomy" id="50730"/>
    <lineage>
        <taxon>Eukaryota</taxon>
        <taxon>Fungi</taxon>
        <taxon>Dikarya</taxon>
        <taxon>Ascomycota</taxon>
        <taxon>Pezizomycotina</taxon>
        <taxon>Dothideomycetes</taxon>
        <taxon>Pleosporomycetidae</taxon>
        <taxon>Pleosporales</taxon>
        <taxon>Pleosporineae</taxon>
        <taxon>Phaeosphaeriaceae</taxon>
        <taxon>Ampelomyces</taxon>
    </lineage>
</organism>
<proteinExistence type="predicted"/>
<keyword evidence="3" id="KW-1185">Reference proteome</keyword>
<gene>
    <name evidence="2" type="ORF">BDU57DRAFT_587570</name>
</gene>
<dbReference type="InterPro" id="IPR051678">
    <property type="entry name" value="AGP_Transferase"/>
</dbReference>
<dbReference type="AlphaFoldDB" id="A0A6A5QMF0"/>
<dbReference type="PANTHER" id="PTHR21310">
    <property type="entry name" value="AMINOGLYCOSIDE PHOSPHOTRANSFERASE-RELATED-RELATED"/>
    <property type="match status" value="1"/>
</dbReference>
<dbReference type="EMBL" id="ML979135">
    <property type="protein sequence ID" value="KAF1916629.1"/>
    <property type="molecule type" value="Genomic_DNA"/>
</dbReference>
<evidence type="ECO:0000313" key="3">
    <source>
        <dbReference type="Proteomes" id="UP000800096"/>
    </source>
</evidence>
<sequence>MPETEITKERRRPAQYNAVREARSLANEVTLKQLTSLVKHDPASDIADFLKREATSYPLLVEELTASLGSTDPIVEPALNQTMRRGEILFELHQTFVIALGPEHAVKVTFDLDSDHVDNTEYLTTHLPDLPIPRCLGTINCGKRTYMFMSRAPGTTLESVWPELSKSQKMSIQTQLNDIFRLLRAQSYPALKADIRLGSFKSGICKDTRRVRRFSSKTLRTEAEFNDFLFCAPNRTVRPWIRDIRACMKEDHRMVMTHGDLHPRNIMVTMETNESLGIGETQEKVVMVSSIIDWETAGWYPESWEYVKAVSMADLRGPLRDWKNFLPTDAIGSYITEYSLDSLLDQWLR</sequence>
<name>A0A6A5QMF0_AMPQU</name>
<evidence type="ECO:0000259" key="1">
    <source>
        <dbReference type="Pfam" id="PF01636"/>
    </source>
</evidence>
<dbReference type="InterPro" id="IPR011009">
    <property type="entry name" value="Kinase-like_dom_sf"/>
</dbReference>
<protein>
    <recommendedName>
        <fullName evidence="1">Aminoglycoside phosphotransferase domain-containing protein</fullName>
    </recommendedName>
</protein>
<dbReference type="Pfam" id="PF01636">
    <property type="entry name" value="APH"/>
    <property type="match status" value="1"/>
</dbReference>
<feature type="domain" description="Aminoglycoside phosphotransferase" evidence="1">
    <location>
        <begin position="121"/>
        <end position="312"/>
    </location>
</feature>
<dbReference type="InterPro" id="IPR002575">
    <property type="entry name" value="Aminoglycoside_PTrfase"/>
</dbReference>
<dbReference type="SUPFAM" id="SSF56112">
    <property type="entry name" value="Protein kinase-like (PK-like)"/>
    <property type="match status" value="1"/>
</dbReference>
<dbReference type="Gene3D" id="3.90.1200.10">
    <property type="match status" value="1"/>
</dbReference>